<feature type="compositionally biased region" description="Basic and acidic residues" evidence="1">
    <location>
        <begin position="271"/>
        <end position="281"/>
    </location>
</feature>
<evidence type="ECO:0000256" key="1">
    <source>
        <dbReference type="SAM" id="MobiDB-lite"/>
    </source>
</evidence>
<reference evidence="3" key="2">
    <citation type="submission" date="2020-10" db="EMBL/GenBank/DDBJ databases">
        <authorList>
            <person name="Cooper E.A."/>
            <person name="Brenton Z.W."/>
            <person name="Flinn B.S."/>
            <person name="Jenkins J."/>
            <person name="Shu S."/>
            <person name="Flowers D."/>
            <person name="Luo F."/>
            <person name="Wang Y."/>
            <person name="Xia P."/>
            <person name="Barry K."/>
            <person name="Daum C."/>
            <person name="Lipzen A."/>
            <person name="Yoshinaga Y."/>
            <person name="Schmutz J."/>
            <person name="Saski C."/>
            <person name="Vermerris W."/>
            <person name="Kresovich S."/>
        </authorList>
    </citation>
    <scope>NUCLEOTIDE SEQUENCE</scope>
</reference>
<dbReference type="PROSITE" id="PS50181">
    <property type="entry name" value="FBOX"/>
    <property type="match status" value="1"/>
</dbReference>
<dbReference type="Pfam" id="PF00646">
    <property type="entry name" value="F-box"/>
    <property type="match status" value="1"/>
</dbReference>
<dbReference type="CDD" id="cd22157">
    <property type="entry name" value="F-box_AtFBW1-like"/>
    <property type="match status" value="1"/>
</dbReference>
<gene>
    <name evidence="3" type="ORF">BDA96_08G121300</name>
</gene>
<dbReference type="AlphaFoldDB" id="A0A921U7U8"/>
<dbReference type="SMART" id="SM00256">
    <property type="entry name" value="FBOX"/>
    <property type="match status" value="1"/>
</dbReference>
<reference evidence="3" key="1">
    <citation type="journal article" date="2019" name="BMC Genomics">
        <title>A new reference genome for Sorghum bicolor reveals high levels of sequence similarity between sweet and grain genotypes: implications for the genetics of sugar metabolism.</title>
        <authorList>
            <person name="Cooper E.A."/>
            <person name="Brenton Z.W."/>
            <person name="Flinn B.S."/>
            <person name="Jenkins J."/>
            <person name="Shu S."/>
            <person name="Flowers D."/>
            <person name="Luo F."/>
            <person name="Wang Y."/>
            <person name="Xia P."/>
            <person name="Barry K."/>
            <person name="Daum C."/>
            <person name="Lipzen A."/>
            <person name="Yoshinaga Y."/>
            <person name="Schmutz J."/>
            <person name="Saski C."/>
            <person name="Vermerris W."/>
            <person name="Kresovich S."/>
        </authorList>
    </citation>
    <scope>NUCLEOTIDE SEQUENCE</scope>
</reference>
<evidence type="ECO:0000313" key="3">
    <source>
        <dbReference type="EMBL" id="KAG0520976.1"/>
    </source>
</evidence>
<dbReference type="InterPro" id="IPR017451">
    <property type="entry name" value="F-box-assoc_interact_dom"/>
</dbReference>
<dbReference type="InterPro" id="IPR001810">
    <property type="entry name" value="F-box_dom"/>
</dbReference>
<proteinExistence type="predicted"/>
<dbReference type="Gene3D" id="1.20.1280.50">
    <property type="match status" value="1"/>
</dbReference>
<feature type="region of interest" description="Disordered" evidence="1">
    <location>
        <begin position="1"/>
        <end position="28"/>
    </location>
</feature>
<feature type="region of interest" description="Disordered" evidence="1">
    <location>
        <begin position="271"/>
        <end position="290"/>
    </location>
</feature>
<name>A0A921U7U8_SORBI</name>
<dbReference type="EMBL" id="CM027687">
    <property type="protein sequence ID" value="KAG0520976.1"/>
    <property type="molecule type" value="Genomic_DNA"/>
</dbReference>
<comment type="caution">
    <text evidence="3">The sequence shown here is derived from an EMBL/GenBank/DDBJ whole genome shotgun (WGS) entry which is preliminary data.</text>
</comment>
<evidence type="ECO:0000259" key="2">
    <source>
        <dbReference type="PROSITE" id="PS50181"/>
    </source>
</evidence>
<accession>A0A921U7U8</accession>
<dbReference type="InterPro" id="IPR036047">
    <property type="entry name" value="F-box-like_dom_sf"/>
</dbReference>
<dbReference type="PANTHER" id="PTHR31672">
    <property type="entry name" value="BNACNNG10540D PROTEIN"/>
    <property type="match status" value="1"/>
</dbReference>
<dbReference type="Pfam" id="PF08268">
    <property type="entry name" value="FBA_3"/>
    <property type="match status" value="1"/>
</dbReference>
<feature type="domain" description="F-box" evidence="2">
    <location>
        <begin position="25"/>
        <end position="71"/>
    </location>
</feature>
<dbReference type="InterPro" id="IPR013187">
    <property type="entry name" value="F-box-assoc_dom_typ3"/>
</dbReference>
<dbReference type="SUPFAM" id="SSF81383">
    <property type="entry name" value="F-box domain"/>
    <property type="match status" value="1"/>
</dbReference>
<dbReference type="PANTHER" id="PTHR31672:SF13">
    <property type="entry name" value="F-BOX PROTEIN CPR30-LIKE"/>
    <property type="match status" value="1"/>
</dbReference>
<dbReference type="InterPro" id="IPR050796">
    <property type="entry name" value="SCF_F-box_component"/>
</dbReference>
<sequence>MAKRSSCKAQALGGGPSPNKKSRPASTTRFLPDDVVGEVLLRLPSKSLARFRSVCRSWDRLISSSAFIETHQALAVAKPPTKFALVPTAPPHQWNLFPHYDVPCLECPRIIGPKPCRGGLVLLGQRCTRTYSVCNPSTGGRLRLPPCLTGYSYLSSCAGIGFHERTGEYKVVVIASPTDYRPRRCEVLTVGDPAGWRAPAGVGSCSLPASFHVQNMDPVVANGCLHWALRGASRVSDNHGAVLSFSLASESFRRLPLPPFTKDDVRRCFKDDSRPYAENPRKPRYIKPATPTGPVLAELAGHLRMLRDLRHRDDMDGTFEVWRLDDDEHDSSAWSLTYRVDLAEHAAKRLMTTWFVVPLCYLAGGGDGDSCDRIMLATTMQEVHVYDPRTRTLETVVSVVDADEKATSPNLENRTKFQQESTFSLCGRDEDLLSSKDFLRFVLFQESLVHLEGMEYGNTELEILDARV</sequence>
<organism evidence="3 4">
    <name type="scientific">Sorghum bicolor</name>
    <name type="common">Sorghum</name>
    <name type="synonym">Sorghum vulgare</name>
    <dbReference type="NCBI Taxonomy" id="4558"/>
    <lineage>
        <taxon>Eukaryota</taxon>
        <taxon>Viridiplantae</taxon>
        <taxon>Streptophyta</taxon>
        <taxon>Embryophyta</taxon>
        <taxon>Tracheophyta</taxon>
        <taxon>Spermatophyta</taxon>
        <taxon>Magnoliopsida</taxon>
        <taxon>Liliopsida</taxon>
        <taxon>Poales</taxon>
        <taxon>Poaceae</taxon>
        <taxon>PACMAD clade</taxon>
        <taxon>Panicoideae</taxon>
        <taxon>Andropogonodae</taxon>
        <taxon>Andropogoneae</taxon>
        <taxon>Sorghinae</taxon>
        <taxon>Sorghum</taxon>
    </lineage>
</organism>
<evidence type="ECO:0000313" key="4">
    <source>
        <dbReference type="Proteomes" id="UP000807115"/>
    </source>
</evidence>
<dbReference type="NCBIfam" id="TIGR01640">
    <property type="entry name" value="F_box_assoc_1"/>
    <property type="match status" value="1"/>
</dbReference>
<protein>
    <recommendedName>
        <fullName evidence="2">F-box domain-containing protein</fullName>
    </recommendedName>
</protein>
<dbReference type="Proteomes" id="UP000807115">
    <property type="component" value="Chromosome 8"/>
</dbReference>